<evidence type="ECO:0000313" key="3">
    <source>
        <dbReference type="EMBL" id="HJB11111.1"/>
    </source>
</evidence>
<reference evidence="3" key="1">
    <citation type="journal article" date="2021" name="PeerJ">
        <title>Extensive microbial diversity within the chicken gut microbiome revealed by metagenomics and culture.</title>
        <authorList>
            <person name="Gilroy R."/>
            <person name="Ravi A."/>
            <person name="Getino M."/>
            <person name="Pursley I."/>
            <person name="Horton D.L."/>
            <person name="Alikhan N.F."/>
            <person name="Baker D."/>
            <person name="Gharbi K."/>
            <person name="Hall N."/>
            <person name="Watson M."/>
            <person name="Adriaenssens E.M."/>
            <person name="Foster-Nyarko E."/>
            <person name="Jarju S."/>
            <person name="Secka A."/>
            <person name="Antonio M."/>
            <person name="Oren A."/>
            <person name="Chaudhuri R.R."/>
            <person name="La Ragione R."/>
            <person name="Hildebrand F."/>
            <person name="Pallen M.J."/>
        </authorList>
    </citation>
    <scope>NUCLEOTIDE SEQUENCE</scope>
    <source>
        <strain evidence="3">ChiHjej13B12-24818</strain>
    </source>
</reference>
<dbReference type="InterPro" id="IPR011990">
    <property type="entry name" value="TPR-like_helical_dom_sf"/>
</dbReference>
<comment type="caution">
    <text evidence="3">The sequence shown here is derived from an EMBL/GenBank/DDBJ whole genome shotgun (WGS) entry which is preliminary data.</text>
</comment>
<proteinExistence type="predicted"/>
<sequence>MTEPYGMIDLASLKKPAAGAAGAGASRPSAHEVAVTEQGLEQLVADSQRTPTLILVTSPRVAEGEQFLGSLRRAVDAQGGAVRLATVDADAQQRVAAALKVEQLPTLLLLLLGQVQPIVQSALPDEEVDNLVQQVLEVARQQGMEPAGTSEEGESQEEPAPTPPLIAEAYEAIEKGDLDAAVASYERHLTQNPGDGEAQAGLATVRLMRRTQGADLSEARQAAADRPEDLSAQLLVADLDMLGGHVDDAFGRLLEQLIGADAETKDAVRERLLELFEVAGAEDPRVPAARKRLANLLY</sequence>
<dbReference type="Pfam" id="PF14561">
    <property type="entry name" value="TPR_20"/>
    <property type="match status" value="1"/>
</dbReference>
<gene>
    <name evidence="3" type="ORF">H9786_11395</name>
</gene>
<name>A0A9D2LEI8_9MICO</name>
<evidence type="ECO:0000256" key="1">
    <source>
        <dbReference type="SAM" id="MobiDB-lite"/>
    </source>
</evidence>
<organism evidence="3 4">
    <name type="scientific">Candidatus Brachybacterium merdavium</name>
    <dbReference type="NCBI Taxonomy" id="2838513"/>
    <lineage>
        <taxon>Bacteria</taxon>
        <taxon>Bacillati</taxon>
        <taxon>Actinomycetota</taxon>
        <taxon>Actinomycetes</taxon>
        <taxon>Micrococcales</taxon>
        <taxon>Dermabacteraceae</taxon>
        <taxon>Brachybacterium</taxon>
    </lineage>
</organism>
<dbReference type="Gene3D" id="1.25.40.10">
    <property type="entry name" value="Tetratricopeptide repeat domain"/>
    <property type="match status" value="1"/>
</dbReference>
<feature type="domain" description="Thioredoxin" evidence="2">
    <location>
        <begin position="38"/>
        <end position="132"/>
    </location>
</feature>
<dbReference type="Proteomes" id="UP000823823">
    <property type="component" value="Unassembled WGS sequence"/>
</dbReference>
<dbReference type="Pfam" id="PF00085">
    <property type="entry name" value="Thioredoxin"/>
    <property type="match status" value="1"/>
</dbReference>
<dbReference type="AlphaFoldDB" id="A0A9D2LEI8"/>
<dbReference type="SUPFAM" id="SSF48452">
    <property type="entry name" value="TPR-like"/>
    <property type="match status" value="1"/>
</dbReference>
<dbReference type="EMBL" id="DWZH01000087">
    <property type="protein sequence ID" value="HJB11111.1"/>
    <property type="molecule type" value="Genomic_DNA"/>
</dbReference>
<dbReference type="GO" id="GO:0006950">
    <property type="term" value="P:response to stress"/>
    <property type="evidence" value="ECO:0007669"/>
    <property type="project" value="UniProtKB-ARBA"/>
</dbReference>
<dbReference type="Gene3D" id="3.40.30.10">
    <property type="entry name" value="Glutaredoxin"/>
    <property type="match status" value="1"/>
</dbReference>
<accession>A0A9D2LEI8</accession>
<feature type="region of interest" description="Disordered" evidence="1">
    <location>
        <begin position="141"/>
        <end position="162"/>
    </location>
</feature>
<reference evidence="3" key="2">
    <citation type="submission" date="2021-04" db="EMBL/GenBank/DDBJ databases">
        <authorList>
            <person name="Gilroy R."/>
        </authorList>
    </citation>
    <scope>NUCLEOTIDE SEQUENCE</scope>
    <source>
        <strain evidence="3">ChiHjej13B12-24818</strain>
    </source>
</reference>
<evidence type="ECO:0000313" key="4">
    <source>
        <dbReference type="Proteomes" id="UP000823823"/>
    </source>
</evidence>
<evidence type="ECO:0000259" key="2">
    <source>
        <dbReference type="Pfam" id="PF00085"/>
    </source>
</evidence>
<dbReference type="InterPro" id="IPR036249">
    <property type="entry name" value="Thioredoxin-like_sf"/>
</dbReference>
<protein>
    <submittedName>
        <fullName evidence="3">Tetratricopeptide repeat protein</fullName>
    </submittedName>
</protein>
<dbReference type="InterPro" id="IPR013766">
    <property type="entry name" value="Thioredoxin_domain"/>
</dbReference>
<dbReference type="SUPFAM" id="SSF52833">
    <property type="entry name" value="Thioredoxin-like"/>
    <property type="match status" value="1"/>
</dbReference>